<protein>
    <submittedName>
        <fullName evidence="2">Uncharacterized protein</fullName>
    </submittedName>
</protein>
<sequence>MDAALAQLAAARDDRRARRSPTQAMDSGQTRRRRADEGANKNDCRLVRLGTGNWESKPVKSIEPVHGAFPGLAARTALIPASLAATASASRSVAKTTSPGSPRAPRDGDVARRLPLDPDVVSKLPVEPVRQVAGPRVAEQEPLRANAPARVDADPYAFRPAPVEHRDEVRVE</sequence>
<feature type="region of interest" description="Disordered" evidence="1">
    <location>
        <begin position="132"/>
        <end position="172"/>
    </location>
</feature>
<gene>
    <name evidence="2" type="ORF">THAOC_31505</name>
</gene>
<feature type="compositionally biased region" description="Basic and acidic residues" evidence="1">
    <location>
        <begin position="34"/>
        <end position="43"/>
    </location>
</feature>
<comment type="caution">
    <text evidence="2">The sequence shown here is derived from an EMBL/GenBank/DDBJ whole genome shotgun (WGS) entry which is preliminary data.</text>
</comment>
<dbReference type="AlphaFoldDB" id="K0RSG2"/>
<proteinExistence type="predicted"/>
<name>K0RSG2_THAOC</name>
<feature type="compositionally biased region" description="Low complexity" evidence="1">
    <location>
        <begin position="84"/>
        <end position="98"/>
    </location>
</feature>
<evidence type="ECO:0000313" key="3">
    <source>
        <dbReference type="Proteomes" id="UP000266841"/>
    </source>
</evidence>
<feature type="compositionally biased region" description="Basic and acidic residues" evidence="1">
    <location>
        <begin position="104"/>
        <end position="116"/>
    </location>
</feature>
<accession>K0RSG2</accession>
<feature type="compositionally biased region" description="Basic and acidic residues" evidence="1">
    <location>
        <begin position="162"/>
        <end position="172"/>
    </location>
</feature>
<keyword evidence="3" id="KW-1185">Reference proteome</keyword>
<evidence type="ECO:0000313" key="2">
    <source>
        <dbReference type="EMBL" id="EJK49602.1"/>
    </source>
</evidence>
<organism evidence="2 3">
    <name type="scientific">Thalassiosira oceanica</name>
    <name type="common">Marine diatom</name>
    <dbReference type="NCBI Taxonomy" id="159749"/>
    <lineage>
        <taxon>Eukaryota</taxon>
        <taxon>Sar</taxon>
        <taxon>Stramenopiles</taxon>
        <taxon>Ochrophyta</taxon>
        <taxon>Bacillariophyta</taxon>
        <taxon>Coscinodiscophyceae</taxon>
        <taxon>Thalassiosirophycidae</taxon>
        <taxon>Thalassiosirales</taxon>
        <taxon>Thalassiosiraceae</taxon>
        <taxon>Thalassiosira</taxon>
    </lineage>
</organism>
<feature type="non-terminal residue" evidence="2">
    <location>
        <position position="172"/>
    </location>
</feature>
<reference evidence="2 3" key="1">
    <citation type="journal article" date="2012" name="Genome Biol.">
        <title>Genome and low-iron response of an oceanic diatom adapted to chronic iron limitation.</title>
        <authorList>
            <person name="Lommer M."/>
            <person name="Specht M."/>
            <person name="Roy A.S."/>
            <person name="Kraemer L."/>
            <person name="Andreson R."/>
            <person name="Gutowska M.A."/>
            <person name="Wolf J."/>
            <person name="Bergner S.V."/>
            <person name="Schilhabel M.B."/>
            <person name="Klostermeier U.C."/>
            <person name="Beiko R.G."/>
            <person name="Rosenstiel P."/>
            <person name="Hippler M."/>
            <person name="Laroche J."/>
        </authorList>
    </citation>
    <scope>NUCLEOTIDE SEQUENCE [LARGE SCALE GENOMIC DNA]</scope>
    <source>
        <strain evidence="2 3">CCMP1005</strain>
    </source>
</reference>
<feature type="region of interest" description="Disordered" evidence="1">
    <location>
        <begin position="1"/>
        <end position="43"/>
    </location>
</feature>
<feature type="region of interest" description="Disordered" evidence="1">
    <location>
        <begin position="84"/>
        <end position="119"/>
    </location>
</feature>
<feature type="compositionally biased region" description="Low complexity" evidence="1">
    <location>
        <begin position="1"/>
        <end position="10"/>
    </location>
</feature>
<dbReference type="EMBL" id="AGNL01044620">
    <property type="protein sequence ID" value="EJK49602.1"/>
    <property type="molecule type" value="Genomic_DNA"/>
</dbReference>
<dbReference type="Proteomes" id="UP000266841">
    <property type="component" value="Unassembled WGS sequence"/>
</dbReference>
<evidence type="ECO:0000256" key="1">
    <source>
        <dbReference type="SAM" id="MobiDB-lite"/>
    </source>
</evidence>